<dbReference type="InterPro" id="IPR002364">
    <property type="entry name" value="Quin_OxRdtase/zeta-crystal_CS"/>
</dbReference>
<dbReference type="Proteomes" id="UP000517916">
    <property type="component" value="Unassembled WGS sequence"/>
</dbReference>
<dbReference type="Gene3D" id="3.40.50.720">
    <property type="entry name" value="NAD(P)-binding Rossmann-like Domain"/>
    <property type="match status" value="1"/>
</dbReference>
<keyword evidence="2" id="KW-0560">Oxidoreductase</keyword>
<dbReference type="PANTHER" id="PTHR48106">
    <property type="entry name" value="QUINONE OXIDOREDUCTASE PIG3-RELATED"/>
    <property type="match status" value="1"/>
</dbReference>
<dbReference type="RefSeq" id="WP_025361919.1">
    <property type="nucleotide sequence ID" value="NZ_BAAABQ010000022.1"/>
</dbReference>
<dbReference type="PROSITE" id="PS01162">
    <property type="entry name" value="QOR_ZETA_CRYSTAL"/>
    <property type="match status" value="1"/>
</dbReference>
<keyword evidence="5" id="KW-1185">Reference proteome</keyword>
<organism evidence="4 5">
    <name type="scientific">Kutzneria viridogrisea</name>
    <dbReference type="NCBI Taxonomy" id="47990"/>
    <lineage>
        <taxon>Bacteria</taxon>
        <taxon>Bacillati</taxon>
        <taxon>Actinomycetota</taxon>
        <taxon>Actinomycetes</taxon>
        <taxon>Pseudonocardiales</taxon>
        <taxon>Pseudonocardiaceae</taxon>
        <taxon>Kutzneria</taxon>
    </lineage>
</organism>
<evidence type="ECO:0000313" key="4">
    <source>
        <dbReference type="EMBL" id="MBA8929293.1"/>
    </source>
</evidence>
<protein>
    <submittedName>
        <fullName evidence="4">NADPH:quinone reductase-like Zn-dependent oxidoreductase</fullName>
    </submittedName>
</protein>
<dbReference type="SUPFAM" id="SSF50129">
    <property type="entry name" value="GroES-like"/>
    <property type="match status" value="1"/>
</dbReference>
<accession>A0ABR6BQU3</accession>
<dbReference type="InterPro" id="IPR020843">
    <property type="entry name" value="ER"/>
</dbReference>
<proteinExistence type="predicted"/>
<name>A0ABR6BQU3_9PSEU</name>
<dbReference type="Pfam" id="PF08240">
    <property type="entry name" value="ADH_N"/>
    <property type="match status" value="1"/>
</dbReference>
<dbReference type="SMART" id="SM00829">
    <property type="entry name" value="PKS_ER"/>
    <property type="match status" value="1"/>
</dbReference>
<reference evidence="4 5" key="1">
    <citation type="submission" date="2020-08" db="EMBL/GenBank/DDBJ databases">
        <title>Genomic Encyclopedia of Archaeal and Bacterial Type Strains, Phase II (KMG-II): from individual species to whole genera.</title>
        <authorList>
            <person name="Goeker M."/>
        </authorList>
    </citation>
    <scope>NUCLEOTIDE SEQUENCE [LARGE SCALE GENOMIC DNA]</scope>
    <source>
        <strain evidence="4 5">DSM 43850</strain>
    </source>
</reference>
<sequence length="310" mass="32014">MRVVRFHQYGGPEVLRAEQVERPEPGQGELLVQVGMVGVTLPTVRLTHGGPELPHAPGGDVVGRVAAIGAGVEGWQVGQRVVGLAFAGAYAEFATVSAAFATPVPEDIAEADALVLVRSGQVAFAALHVGGVRAGDEVLVTGAAGGVGHVAVQLAKALGAKRVLAAVGGAGKAEFLRGLGADEVLTYQEIAGDTADLVLDGVGGEVLQHGLRALRPLGRLVTYNAVGGPLEVNELRMRTISVIGLAMAHFARLRPEVYAANRERLWDLVRGGALRPAVHGVLPLAEAAQAHRIIESRANLGKVVLSPTAC</sequence>
<evidence type="ECO:0000313" key="5">
    <source>
        <dbReference type="Proteomes" id="UP000517916"/>
    </source>
</evidence>
<keyword evidence="1" id="KW-0521">NADP</keyword>
<evidence type="ECO:0000256" key="2">
    <source>
        <dbReference type="ARBA" id="ARBA00023002"/>
    </source>
</evidence>
<dbReference type="SUPFAM" id="SSF51735">
    <property type="entry name" value="NAD(P)-binding Rossmann-fold domains"/>
    <property type="match status" value="1"/>
</dbReference>
<dbReference type="InterPro" id="IPR011032">
    <property type="entry name" value="GroES-like_sf"/>
</dbReference>
<dbReference type="InterPro" id="IPR013154">
    <property type="entry name" value="ADH-like_N"/>
</dbReference>
<evidence type="ECO:0000256" key="1">
    <source>
        <dbReference type="ARBA" id="ARBA00022857"/>
    </source>
</evidence>
<dbReference type="Gene3D" id="3.90.180.10">
    <property type="entry name" value="Medium-chain alcohol dehydrogenases, catalytic domain"/>
    <property type="match status" value="1"/>
</dbReference>
<dbReference type="EMBL" id="JACJID010000005">
    <property type="protein sequence ID" value="MBA8929293.1"/>
    <property type="molecule type" value="Genomic_DNA"/>
</dbReference>
<evidence type="ECO:0000259" key="3">
    <source>
        <dbReference type="SMART" id="SM00829"/>
    </source>
</evidence>
<gene>
    <name evidence="4" type="ORF">BC739_006511</name>
</gene>
<comment type="caution">
    <text evidence="4">The sequence shown here is derived from an EMBL/GenBank/DDBJ whole genome shotgun (WGS) entry which is preliminary data.</text>
</comment>
<dbReference type="InterPro" id="IPR036291">
    <property type="entry name" value="NAD(P)-bd_dom_sf"/>
</dbReference>
<dbReference type="PANTHER" id="PTHR48106:SF13">
    <property type="entry name" value="QUINONE OXIDOREDUCTASE-RELATED"/>
    <property type="match status" value="1"/>
</dbReference>
<dbReference type="Pfam" id="PF13602">
    <property type="entry name" value="ADH_zinc_N_2"/>
    <property type="match status" value="1"/>
</dbReference>
<feature type="domain" description="Enoyl reductase (ER)" evidence="3">
    <location>
        <begin position="10"/>
        <end position="305"/>
    </location>
</feature>